<evidence type="ECO:0000313" key="6">
    <source>
        <dbReference type="EMBL" id="CAB4751500.1"/>
    </source>
</evidence>
<dbReference type="Pfam" id="PF02368">
    <property type="entry name" value="Big_2"/>
    <property type="match status" value="1"/>
</dbReference>
<dbReference type="InterPro" id="IPR008964">
    <property type="entry name" value="Invasin/intimin_cell_adhesion"/>
</dbReference>
<dbReference type="GO" id="GO:0005737">
    <property type="term" value="C:cytoplasm"/>
    <property type="evidence" value="ECO:0007669"/>
    <property type="project" value="TreeGrafter"/>
</dbReference>
<feature type="domain" description="BIG2" evidence="4">
    <location>
        <begin position="629"/>
        <end position="672"/>
    </location>
</feature>
<dbReference type="Gene3D" id="2.60.40.1080">
    <property type="match status" value="1"/>
</dbReference>
<dbReference type="InterPro" id="IPR009091">
    <property type="entry name" value="RCC1/BLIP-II"/>
</dbReference>
<gene>
    <name evidence="6" type="ORF">UFOPK2656_03566</name>
    <name evidence="7" type="ORF">UFOPK3931_03211</name>
</gene>
<dbReference type="SUPFAM" id="SSF50985">
    <property type="entry name" value="RCC1/BLIP-II"/>
    <property type="match status" value="1"/>
</dbReference>
<dbReference type="PROSITE" id="PS50012">
    <property type="entry name" value="RCC1_3"/>
    <property type="match status" value="6"/>
</dbReference>
<keyword evidence="2" id="KW-0677">Repeat</keyword>
<dbReference type="Pfam" id="PF13540">
    <property type="entry name" value="RCC1_2"/>
    <property type="match status" value="1"/>
</dbReference>
<keyword evidence="1" id="KW-0344">Guanine-nucleotide releasing factor</keyword>
<organism evidence="6">
    <name type="scientific">freshwater metagenome</name>
    <dbReference type="NCBI Taxonomy" id="449393"/>
    <lineage>
        <taxon>unclassified sequences</taxon>
        <taxon>metagenomes</taxon>
        <taxon>ecological metagenomes</taxon>
    </lineage>
</organism>
<dbReference type="AlphaFoldDB" id="A0A6J6TV59"/>
<sequence>MPVPMIERSSARRLCAVVLCVVLAAGCSGGSSDTPAAPAGPVASALQPNANGWSFPNFPSGSFPDVNFDEADMVSMFGSGDKVCVGGTATPCVLTAEAAAWAQMVNQARASGHCEGMVALAQARFNAQAAPSTVEVPADADTVHTVIRSFATQFLPEVQKAVEKWTNKSLRQKVDALKASFATGQLQYTLGVYVAAGGHALLPYAVDYPTPDVARIQLYDSNWPGKNRYLDVDLKNETWSFSFSAPDQTADPAPWTGGAGDMDLTPFDSRIGTCPFCGSDVKVAKNTLLIRSVDLNWEVQANGETVSPQSAAQSADGASATPVKGWSVTRVGRSPGATQDRPSYDYVVEIPQTSSGSSSTSGTSGGSSDGQVVSFSSSGTASVFAVTPKGIAHFTTDGANDSPVVMTDSSITTTDPSVSLSFAADNLVASTSGVEATLDLSGETIAVTATSSTGQVTTQQVTTVTPAVSIQADPEVEGGVKVLAKTVEGVVSETVVDPDGQSTTEVVDVVFNPNTVEVELPPALASQPNPNLPPAIERDLANPDYTADTNYVPQVAGASTTLPPDTTTTTTTAPLPTTTSTTTTTTTTTTPPPTTTAPSTTVSRIVPTLGGLLPGMYTFGDPAFTLQVPSSPSAGAFSFTSSNPAVATVGSASGVVTMLHAGSVTITATQNASGRYLAASTTGPLVVNKATPVLSALSVDGRIFGLSSFTIPGPTSASNGAVTFSSSSSNVASIGAATGVVTIAGVGTVTITATQASSADFLAASTSVTISELRAPTAVVSELDSGGTHSCVRLSDATVWCWGANASGELGDGTYNPSSTPVKVSGITNAVAISTGGAHSCALLSGGSIVCWGSNSNGQLGDGTTVTSNVPVAVTALGAADAVSVGDVHTCALLKDGSVWCWGKNQYGQLGNSNNTDSWTPAAVTGMGVGKASAVASGGYHTCVVMADTTAQCWGFNGNLELGNGSNANTNSPVVVTNLTNIVSLASGAYHSCAIVSGGTLLCWGYGLEGELGTGVYANNGTATAVTGITTAVAVTAGAFHTCSTLTDGSAMCWGYNAMGGLGDGTFTHTALPTQVTGLTNPSSISAGEYHTCAVVPSGAVRCWGSNGSGQGGDPDLLNSNLARSVRVAV</sequence>
<evidence type="ECO:0000256" key="2">
    <source>
        <dbReference type="ARBA" id="ARBA00022737"/>
    </source>
</evidence>
<evidence type="ECO:0000313" key="7">
    <source>
        <dbReference type="EMBL" id="CAB5018437.1"/>
    </source>
</evidence>
<dbReference type="EMBL" id="CAFBOL010000149">
    <property type="protein sequence ID" value="CAB5018437.1"/>
    <property type="molecule type" value="Genomic_DNA"/>
</dbReference>
<accession>A0A6J6TV59</accession>
<evidence type="ECO:0000256" key="1">
    <source>
        <dbReference type="ARBA" id="ARBA00022658"/>
    </source>
</evidence>
<feature type="region of interest" description="Disordered" evidence="3">
    <location>
        <begin position="305"/>
        <end position="372"/>
    </location>
</feature>
<dbReference type="EMBL" id="CAEZYF010000048">
    <property type="protein sequence ID" value="CAB4751500.1"/>
    <property type="molecule type" value="Genomic_DNA"/>
</dbReference>
<feature type="region of interest" description="Disordered" evidence="3">
    <location>
        <begin position="522"/>
        <end position="601"/>
    </location>
</feature>
<evidence type="ECO:0000259" key="5">
    <source>
        <dbReference type="Pfam" id="PF25390"/>
    </source>
</evidence>
<dbReference type="InterPro" id="IPR058923">
    <property type="entry name" value="RCC1-like_dom"/>
</dbReference>
<feature type="compositionally biased region" description="Low complexity" evidence="3">
    <location>
        <begin position="560"/>
        <end position="589"/>
    </location>
</feature>
<reference evidence="6" key="1">
    <citation type="submission" date="2020-05" db="EMBL/GenBank/DDBJ databases">
        <authorList>
            <person name="Chiriac C."/>
            <person name="Salcher M."/>
            <person name="Ghai R."/>
            <person name="Kavagutti S V."/>
        </authorList>
    </citation>
    <scope>NUCLEOTIDE SEQUENCE</scope>
</reference>
<dbReference type="SUPFAM" id="SSF49373">
    <property type="entry name" value="Invasin/intimin cell-adhesion fragments"/>
    <property type="match status" value="2"/>
</dbReference>
<dbReference type="Gene3D" id="2.130.10.30">
    <property type="entry name" value="Regulator of chromosome condensation 1/beta-lactamase-inhibitor protein II"/>
    <property type="match status" value="2"/>
</dbReference>
<dbReference type="PANTHER" id="PTHR45982:SF1">
    <property type="entry name" value="REGULATOR OF CHROMOSOME CONDENSATION"/>
    <property type="match status" value="1"/>
</dbReference>
<proteinExistence type="predicted"/>
<dbReference type="GO" id="GO:0005085">
    <property type="term" value="F:guanyl-nucleotide exchange factor activity"/>
    <property type="evidence" value="ECO:0007669"/>
    <property type="project" value="TreeGrafter"/>
</dbReference>
<dbReference type="InterPro" id="IPR051553">
    <property type="entry name" value="Ran_GTPase-activating"/>
</dbReference>
<feature type="compositionally biased region" description="Low complexity" evidence="3">
    <location>
        <begin position="353"/>
        <end position="362"/>
    </location>
</feature>
<evidence type="ECO:0000259" key="4">
    <source>
        <dbReference type="Pfam" id="PF02368"/>
    </source>
</evidence>
<feature type="domain" description="RCC1-like" evidence="5">
    <location>
        <begin position="777"/>
        <end position="1077"/>
    </location>
</feature>
<dbReference type="PANTHER" id="PTHR45982">
    <property type="entry name" value="REGULATOR OF CHROMOSOME CONDENSATION"/>
    <property type="match status" value="1"/>
</dbReference>
<evidence type="ECO:0000256" key="3">
    <source>
        <dbReference type="SAM" id="MobiDB-lite"/>
    </source>
</evidence>
<dbReference type="InterPro" id="IPR000408">
    <property type="entry name" value="Reg_chr_condens"/>
</dbReference>
<dbReference type="InterPro" id="IPR003343">
    <property type="entry name" value="Big_2"/>
</dbReference>
<protein>
    <submittedName>
        <fullName evidence="6">Unannotated protein</fullName>
    </submittedName>
</protein>
<name>A0A6J6TV59_9ZZZZ</name>
<feature type="compositionally biased region" description="Low complexity" evidence="3">
    <location>
        <begin position="307"/>
        <end position="320"/>
    </location>
</feature>
<dbReference type="PRINTS" id="PR00633">
    <property type="entry name" value="RCCNDNSATION"/>
</dbReference>
<dbReference type="Pfam" id="PF25390">
    <property type="entry name" value="WD40_RLD"/>
    <property type="match status" value="1"/>
</dbReference>